<reference evidence="2" key="1">
    <citation type="journal article" date="2021" name="PeerJ">
        <title>Extensive microbial diversity within the chicken gut microbiome revealed by metagenomics and culture.</title>
        <authorList>
            <person name="Gilroy R."/>
            <person name="Ravi A."/>
            <person name="Getino M."/>
            <person name="Pursley I."/>
            <person name="Horton D.L."/>
            <person name="Alikhan N.F."/>
            <person name="Baker D."/>
            <person name="Gharbi K."/>
            <person name="Hall N."/>
            <person name="Watson M."/>
            <person name="Adriaenssens E.M."/>
            <person name="Foster-Nyarko E."/>
            <person name="Jarju S."/>
            <person name="Secka A."/>
            <person name="Antonio M."/>
            <person name="Oren A."/>
            <person name="Chaudhuri R.R."/>
            <person name="La Ragione R."/>
            <person name="Hildebrand F."/>
            <person name="Pallen M.J."/>
        </authorList>
    </citation>
    <scope>NUCLEOTIDE SEQUENCE</scope>
    <source>
        <strain evidence="2">9264</strain>
    </source>
</reference>
<dbReference type="EMBL" id="DWUQ01000044">
    <property type="protein sequence ID" value="HJD43871.1"/>
    <property type="molecule type" value="Genomic_DNA"/>
</dbReference>
<comment type="caution">
    <text evidence="2">The sequence shown here is derived from an EMBL/GenBank/DDBJ whole genome shotgun (WGS) entry which is preliminary data.</text>
</comment>
<accession>A0A9D2RI75</accession>
<evidence type="ECO:0000313" key="3">
    <source>
        <dbReference type="Proteomes" id="UP000823889"/>
    </source>
</evidence>
<proteinExistence type="predicted"/>
<gene>
    <name evidence="2" type="ORF">H9906_02440</name>
</gene>
<keyword evidence="1" id="KW-0472">Membrane</keyword>
<keyword evidence="1" id="KW-0812">Transmembrane</keyword>
<protein>
    <submittedName>
        <fullName evidence="2">CcoQ/FixQ family Cbb3-type cytochrome c oxidase assembly chaperone</fullName>
    </submittedName>
</protein>
<evidence type="ECO:0000313" key="2">
    <source>
        <dbReference type="EMBL" id="HJD43871.1"/>
    </source>
</evidence>
<organism evidence="2 3">
    <name type="scientific">Candidatus Paenalcaligenes intestinipullorum</name>
    <dbReference type="NCBI Taxonomy" id="2838718"/>
    <lineage>
        <taxon>Bacteria</taxon>
        <taxon>Pseudomonadati</taxon>
        <taxon>Pseudomonadota</taxon>
        <taxon>Betaproteobacteria</taxon>
        <taxon>Burkholderiales</taxon>
        <taxon>Alcaligenaceae</taxon>
        <taxon>Paenalcaligenes</taxon>
    </lineage>
</organism>
<reference evidence="2" key="2">
    <citation type="submission" date="2021-04" db="EMBL/GenBank/DDBJ databases">
        <authorList>
            <person name="Gilroy R."/>
        </authorList>
    </citation>
    <scope>NUCLEOTIDE SEQUENCE</scope>
    <source>
        <strain evidence="2">9264</strain>
    </source>
</reference>
<sequence length="57" mass="6114">MMAYVNGIVTAIGLLTFLGIVAWAWSKGRAQANHDASLIPFEQPDEFSNESSKGGSE</sequence>
<dbReference type="AlphaFoldDB" id="A0A9D2RI75"/>
<keyword evidence="1" id="KW-1133">Transmembrane helix</keyword>
<dbReference type="Proteomes" id="UP000823889">
    <property type="component" value="Unassembled WGS sequence"/>
</dbReference>
<evidence type="ECO:0000256" key="1">
    <source>
        <dbReference type="SAM" id="Phobius"/>
    </source>
</evidence>
<feature type="transmembrane region" description="Helical" evidence="1">
    <location>
        <begin position="6"/>
        <end position="25"/>
    </location>
</feature>
<name>A0A9D2RI75_9BURK</name>